<dbReference type="EMBL" id="JBHTCQ010000001">
    <property type="protein sequence ID" value="MFC7404558.1"/>
    <property type="molecule type" value="Genomic_DNA"/>
</dbReference>
<protein>
    <submittedName>
        <fullName evidence="2">Helicase-associated domain-containing protein</fullName>
    </submittedName>
</protein>
<dbReference type="InterPro" id="IPR032830">
    <property type="entry name" value="XPB/Ssl2_N"/>
</dbReference>
<dbReference type="RefSeq" id="WP_382392067.1">
    <property type="nucleotide sequence ID" value="NZ_JBHTCQ010000001.1"/>
</dbReference>
<keyword evidence="2" id="KW-0378">Hydrolase</keyword>
<name>A0ABW2QAZ0_9MICO</name>
<dbReference type="GO" id="GO:0004386">
    <property type="term" value="F:helicase activity"/>
    <property type="evidence" value="ECO:0007669"/>
    <property type="project" value="UniProtKB-KW"/>
</dbReference>
<dbReference type="Proteomes" id="UP001596455">
    <property type="component" value="Unassembled WGS sequence"/>
</dbReference>
<reference evidence="3" key="1">
    <citation type="journal article" date="2019" name="Int. J. Syst. Evol. Microbiol.">
        <title>The Global Catalogue of Microorganisms (GCM) 10K type strain sequencing project: providing services to taxonomists for standard genome sequencing and annotation.</title>
        <authorList>
            <consortium name="The Broad Institute Genomics Platform"/>
            <consortium name="The Broad Institute Genome Sequencing Center for Infectious Disease"/>
            <person name="Wu L."/>
            <person name="Ma J."/>
        </authorList>
    </citation>
    <scope>NUCLEOTIDE SEQUENCE [LARGE SCALE GENOMIC DNA]</scope>
    <source>
        <strain evidence="3">JCM 1490</strain>
    </source>
</reference>
<keyword evidence="2" id="KW-0347">Helicase</keyword>
<evidence type="ECO:0000313" key="2">
    <source>
        <dbReference type="EMBL" id="MFC7404558.1"/>
    </source>
</evidence>
<organism evidence="2 3">
    <name type="scientific">Georgenia alba</name>
    <dbReference type="NCBI Taxonomy" id="2233858"/>
    <lineage>
        <taxon>Bacteria</taxon>
        <taxon>Bacillati</taxon>
        <taxon>Actinomycetota</taxon>
        <taxon>Actinomycetes</taxon>
        <taxon>Micrococcales</taxon>
        <taxon>Bogoriellaceae</taxon>
        <taxon>Georgenia</taxon>
    </lineage>
</organism>
<sequence length="751" mass="77873">MGSTAGTPELAAALAHRDDDGLVALLATRPDLATPAPSSLTSLAARAGSRPSVDRALAALDGLELAIAEAVVALAPLGRSTAADLTTAVGADAAPALARLAELALVVDGAPVAALAEALGPHPAGLGPTLAELDAPADAAPTSAEELREVLAEAPGSAIGTLEALTWGPPVGTVTAGTLPEGAGWLLEHGLLHRVSPTQLVLPREVGLAARDSRTHRETPHPPHPAYRTVAATVVDAEGARNAEEVVRLVTLLLETWRTEGGRVLRSGGVGVRELRRVATALDVSEERAAFVVELTAMTGLLSRDGEEQESWIPARTAEDWLADPLPLQWAQLCLAWLDSARVPWLVGTREEGSLRSVLEPTLERGWAVELRRRTLGALAALPEGSAPDGEQVHALLTWERPRGGTAAATGGAILSELEALGLTGAGALTAAGRALLETRQESAVAEALEQALPEAVGELLVQGDLTAVVPGRPEPELAELLEHTADVESRGSGLTVRFTASSVRRALDAGMDAAQVLERLAGYSRTPLPQALEYLLRDAARRHGQVRIGAAASFLRVPGEAVGAELVGDPSLSSLGLRALAPTVLVSDAAPGDVLRVLRDAGHAPVAEGANGVVARPRAGSRAVPAYPGAAVGVYARRPDREDLTRAVARMRTGEAQVRRDVADRSVDGPVATDPVHALELLRASSRAGEEVEIVVVGSLGTPERRRVRPLSVEGGRVRVADLDRETELTVAIHRISAVRTASTAPAEGG</sequence>
<accession>A0ABW2QAZ0</accession>
<evidence type="ECO:0000259" key="1">
    <source>
        <dbReference type="Pfam" id="PF13625"/>
    </source>
</evidence>
<keyword evidence="2" id="KW-0067">ATP-binding</keyword>
<evidence type="ECO:0000313" key="3">
    <source>
        <dbReference type="Proteomes" id="UP001596455"/>
    </source>
</evidence>
<keyword evidence="2" id="KW-0547">Nucleotide-binding</keyword>
<dbReference type="Pfam" id="PF13625">
    <property type="entry name" value="Helicase_C_3"/>
    <property type="match status" value="1"/>
</dbReference>
<comment type="caution">
    <text evidence="2">The sequence shown here is derived from an EMBL/GenBank/DDBJ whole genome shotgun (WGS) entry which is preliminary data.</text>
</comment>
<proteinExistence type="predicted"/>
<gene>
    <name evidence="2" type="ORF">ACFQQL_05515</name>
</gene>
<feature type="domain" description="Helicase XPB/Ssl2 N-terminal" evidence="1">
    <location>
        <begin position="460"/>
        <end position="582"/>
    </location>
</feature>
<keyword evidence="3" id="KW-1185">Reference proteome</keyword>